<dbReference type="EMBL" id="NGMS01000006">
    <property type="protein sequence ID" value="OTP22165.1"/>
    <property type="molecule type" value="Genomic_DNA"/>
</dbReference>
<accession>A0A242KLP3</accession>
<dbReference type="EMBL" id="NGMS01000007">
    <property type="protein sequence ID" value="OTP20031.1"/>
    <property type="molecule type" value="Genomic_DNA"/>
</dbReference>
<dbReference type="Proteomes" id="UP000195024">
    <property type="component" value="Unassembled WGS sequence"/>
</dbReference>
<evidence type="ECO:0000313" key="2">
    <source>
        <dbReference type="EMBL" id="OTP20031.1"/>
    </source>
</evidence>
<dbReference type="InterPro" id="IPR025159">
    <property type="entry name" value="AbiEi_N"/>
</dbReference>
<dbReference type="RefSeq" id="WP_086335628.1">
    <property type="nucleotide sequence ID" value="NZ_NGMS01000006.1"/>
</dbReference>
<name>A0A242KLP3_ENTMU</name>
<evidence type="ECO:0000313" key="4">
    <source>
        <dbReference type="Proteomes" id="UP000195024"/>
    </source>
</evidence>
<comment type="caution">
    <text evidence="3">The sequence shown here is derived from an EMBL/GenBank/DDBJ whole genome shotgun (WGS) entry which is preliminary data.</text>
</comment>
<reference evidence="3 4" key="1">
    <citation type="submission" date="2017-05" db="EMBL/GenBank/DDBJ databases">
        <title>The Genome Sequence of Enterococcus mundtii 6B1_DIV0119.</title>
        <authorList>
            <consortium name="The Broad Institute Genomics Platform"/>
            <consortium name="The Broad Institute Genomic Center for Infectious Diseases"/>
            <person name="Earl A."/>
            <person name="Manson A."/>
            <person name="Schwartman J."/>
            <person name="Gilmore M."/>
            <person name="Abouelleil A."/>
            <person name="Cao P."/>
            <person name="Chapman S."/>
            <person name="Cusick C."/>
            <person name="Shea T."/>
            <person name="Young S."/>
            <person name="Neafsey D."/>
            <person name="Nusbaum C."/>
            <person name="Birren B."/>
        </authorList>
    </citation>
    <scope>NUCLEOTIDE SEQUENCE [LARGE SCALE GENOMIC DNA]</scope>
    <source>
        <strain evidence="3 4">6B1_DIV0119</strain>
    </source>
</reference>
<proteinExistence type="predicted"/>
<evidence type="ECO:0000259" key="1">
    <source>
        <dbReference type="Pfam" id="PF13338"/>
    </source>
</evidence>
<dbReference type="AlphaFoldDB" id="A0A242KLP3"/>
<gene>
    <name evidence="3" type="ORF">A5802_003170</name>
    <name evidence="2" type="ORF">A5802_003259</name>
</gene>
<organism evidence="3 4">
    <name type="scientific">Enterococcus mundtii</name>
    <dbReference type="NCBI Taxonomy" id="53346"/>
    <lineage>
        <taxon>Bacteria</taxon>
        <taxon>Bacillati</taxon>
        <taxon>Bacillota</taxon>
        <taxon>Bacilli</taxon>
        <taxon>Lactobacillales</taxon>
        <taxon>Enterococcaceae</taxon>
        <taxon>Enterococcus</taxon>
    </lineage>
</organism>
<dbReference type="Pfam" id="PF13338">
    <property type="entry name" value="AbiEi_4"/>
    <property type="match status" value="1"/>
</dbReference>
<evidence type="ECO:0000313" key="3">
    <source>
        <dbReference type="EMBL" id="OTP22165.1"/>
    </source>
</evidence>
<feature type="domain" description="AbiEi antitoxin N-terminal" evidence="1">
    <location>
        <begin position="11"/>
        <end position="50"/>
    </location>
</feature>
<sequence>MKDKVKCIFEKYNGNLSLKDARSEGLSPMTLDRLAEKDKIEKVAPGFYTLKDAFVDELYLAQSIYSRGIFSHETALDLFQVGTYIPKKINMMFPKGYNVSKENLDQYAIQPHYTNKENFELGITETESFYGNKIFIYELERTLCDMWNPRYKASVEVKQEALKEYMTSTSRNTNKLRRYMNILKSPKEMTLYMLPLY</sequence>
<protein>
    <submittedName>
        <fullName evidence="3">Transcriptional regulator</fullName>
    </submittedName>
</protein>